<proteinExistence type="inferred from homology"/>
<evidence type="ECO:0000256" key="6">
    <source>
        <dbReference type="ARBA" id="ARBA00022801"/>
    </source>
</evidence>
<evidence type="ECO:0000256" key="7">
    <source>
        <dbReference type="ARBA" id="ARBA00022833"/>
    </source>
</evidence>
<evidence type="ECO:0000256" key="4">
    <source>
        <dbReference type="ARBA" id="ARBA00022679"/>
    </source>
</evidence>
<dbReference type="NCBIfam" id="TIGR00726">
    <property type="entry name" value="peptidoglycan editing factor PgeF"/>
    <property type="match status" value="1"/>
</dbReference>
<evidence type="ECO:0000256" key="1">
    <source>
        <dbReference type="ARBA" id="ARBA00000553"/>
    </source>
</evidence>
<dbReference type="Proteomes" id="UP001432099">
    <property type="component" value="Chromosome"/>
</dbReference>
<evidence type="ECO:0000313" key="12">
    <source>
        <dbReference type="EMBL" id="BEH90582.1"/>
    </source>
</evidence>
<dbReference type="InterPro" id="IPR038371">
    <property type="entry name" value="Cu_polyphenol_OxRdtase_sf"/>
</dbReference>
<organism evidence="12 13">
    <name type="scientific">Turicibacter faecis</name>
    <dbReference type="NCBI Taxonomy" id="2963365"/>
    <lineage>
        <taxon>Bacteria</taxon>
        <taxon>Bacillati</taxon>
        <taxon>Bacillota</taxon>
        <taxon>Erysipelotrichia</taxon>
        <taxon>Erysipelotrichales</taxon>
        <taxon>Turicibacteraceae</taxon>
        <taxon>Turicibacter</taxon>
    </lineage>
</organism>
<dbReference type="SUPFAM" id="SSF64438">
    <property type="entry name" value="CNF1/YfiH-like putative cysteine hydrolases"/>
    <property type="match status" value="1"/>
</dbReference>
<evidence type="ECO:0000256" key="5">
    <source>
        <dbReference type="ARBA" id="ARBA00022723"/>
    </source>
</evidence>
<accession>A0ABM8IH89</accession>
<sequence length="273" mass="31069">MKEPFILNEHLLFLNPWMSQNKHLVAGFSTNKGGVSVGAFEGLNIAYHVGDKPEAVLKNRQLVADHLKLPLEKWVFAEQLHTTNVHKVTHDDLGAGVYNFESGIKATDGLYTTEKDIVLATFYADCTPLYFYVPTRELIGVAHAGWRGTVDGMMHEMLRTLKEVEQIDPKDIWVAIGPCIGRDAYRVDDLVINEIEKSNVDGWEETFVELGNGQYKFDPKLLNYKQALYEGVPAENILTTSYCTYTDDDLFFSFRRNKETGRMMNFICLKSEE</sequence>
<keyword evidence="4" id="KW-0808">Transferase</keyword>
<evidence type="ECO:0000256" key="8">
    <source>
        <dbReference type="ARBA" id="ARBA00047989"/>
    </source>
</evidence>
<dbReference type="InterPro" id="IPR011324">
    <property type="entry name" value="Cytotoxic_necrot_fac-like_cat"/>
</dbReference>
<reference evidence="12" key="1">
    <citation type="journal article" date="2024" name="Int. J. Syst. Evol. Microbiol.">
        <title>Turicibacter faecis sp. nov., isolated from faeces of heart failure mouse model.</title>
        <authorList>
            <person name="Imamura Y."/>
            <person name="Motooka D."/>
            <person name="Nakajima Y."/>
            <person name="Ito S."/>
            <person name="Kitakaze M."/>
            <person name="Iida T."/>
            <person name="Nakamura S."/>
        </authorList>
    </citation>
    <scope>NUCLEOTIDE SEQUENCE</scope>
    <source>
        <strain evidence="12">TC023</strain>
    </source>
</reference>
<protein>
    <recommendedName>
        <fullName evidence="11">Purine nucleoside phosphorylase</fullName>
    </recommendedName>
</protein>
<evidence type="ECO:0000256" key="10">
    <source>
        <dbReference type="ARBA" id="ARBA00049893"/>
    </source>
</evidence>
<evidence type="ECO:0000313" key="13">
    <source>
        <dbReference type="Proteomes" id="UP001432099"/>
    </source>
</evidence>
<keyword evidence="7" id="KW-0862">Zinc</keyword>
<dbReference type="PANTHER" id="PTHR30616:SF2">
    <property type="entry name" value="PURINE NUCLEOSIDE PHOSPHORYLASE LACC1"/>
    <property type="match status" value="1"/>
</dbReference>
<gene>
    <name evidence="12" type="ORF">T23_06840</name>
</gene>
<comment type="function">
    <text evidence="2">Purine nucleoside enzyme that catalyzes the phosphorolysis of adenosine and inosine nucleosides, yielding D-ribose 1-phosphate and the respective free bases, adenine and hypoxanthine. Also catalyzes the phosphorolysis of S-methyl-5'-thioadenosine into adenine and S-methyl-5-thio-alpha-D-ribose 1-phosphate. Also has adenosine deaminase activity.</text>
</comment>
<dbReference type="RefSeq" id="WP_161832757.1">
    <property type="nucleotide sequence ID" value="NZ_AP028127.1"/>
</dbReference>
<comment type="catalytic activity">
    <reaction evidence="9">
        <text>adenosine + phosphate = alpha-D-ribose 1-phosphate + adenine</text>
        <dbReference type="Rhea" id="RHEA:27642"/>
        <dbReference type="ChEBI" id="CHEBI:16335"/>
        <dbReference type="ChEBI" id="CHEBI:16708"/>
        <dbReference type="ChEBI" id="CHEBI:43474"/>
        <dbReference type="ChEBI" id="CHEBI:57720"/>
        <dbReference type="EC" id="2.4.2.1"/>
    </reaction>
    <physiologicalReaction direction="left-to-right" evidence="9">
        <dbReference type="Rhea" id="RHEA:27643"/>
    </physiologicalReaction>
</comment>
<evidence type="ECO:0000256" key="2">
    <source>
        <dbReference type="ARBA" id="ARBA00003215"/>
    </source>
</evidence>
<keyword evidence="6" id="KW-0378">Hydrolase</keyword>
<dbReference type="InterPro" id="IPR003730">
    <property type="entry name" value="Cu_polyphenol_OxRdtase"/>
</dbReference>
<name>A0ABM8IH89_9FIRM</name>
<evidence type="ECO:0000256" key="11">
    <source>
        <dbReference type="RuleBase" id="RU361274"/>
    </source>
</evidence>
<comment type="catalytic activity">
    <reaction evidence="8">
        <text>adenosine + H2O + H(+) = inosine + NH4(+)</text>
        <dbReference type="Rhea" id="RHEA:24408"/>
        <dbReference type="ChEBI" id="CHEBI:15377"/>
        <dbReference type="ChEBI" id="CHEBI:15378"/>
        <dbReference type="ChEBI" id="CHEBI:16335"/>
        <dbReference type="ChEBI" id="CHEBI:17596"/>
        <dbReference type="ChEBI" id="CHEBI:28938"/>
        <dbReference type="EC" id="3.5.4.4"/>
    </reaction>
    <physiologicalReaction direction="left-to-right" evidence="8">
        <dbReference type="Rhea" id="RHEA:24409"/>
    </physiologicalReaction>
</comment>
<comment type="catalytic activity">
    <reaction evidence="1">
        <text>inosine + phosphate = alpha-D-ribose 1-phosphate + hypoxanthine</text>
        <dbReference type="Rhea" id="RHEA:27646"/>
        <dbReference type="ChEBI" id="CHEBI:17368"/>
        <dbReference type="ChEBI" id="CHEBI:17596"/>
        <dbReference type="ChEBI" id="CHEBI:43474"/>
        <dbReference type="ChEBI" id="CHEBI:57720"/>
        <dbReference type="EC" id="2.4.2.1"/>
    </reaction>
    <physiologicalReaction direction="left-to-right" evidence="1">
        <dbReference type="Rhea" id="RHEA:27647"/>
    </physiologicalReaction>
</comment>
<dbReference type="CDD" id="cd16833">
    <property type="entry name" value="YfiH"/>
    <property type="match status" value="1"/>
</dbReference>
<dbReference type="Gene3D" id="3.60.140.10">
    <property type="entry name" value="CNF1/YfiH-like putative cysteine hydrolases"/>
    <property type="match status" value="1"/>
</dbReference>
<dbReference type="PANTHER" id="PTHR30616">
    <property type="entry name" value="UNCHARACTERIZED PROTEIN YFIH"/>
    <property type="match status" value="1"/>
</dbReference>
<evidence type="ECO:0000256" key="9">
    <source>
        <dbReference type="ARBA" id="ARBA00048968"/>
    </source>
</evidence>
<comment type="catalytic activity">
    <reaction evidence="10">
        <text>S-methyl-5'-thioadenosine + phosphate = 5-(methylsulfanyl)-alpha-D-ribose 1-phosphate + adenine</text>
        <dbReference type="Rhea" id="RHEA:11852"/>
        <dbReference type="ChEBI" id="CHEBI:16708"/>
        <dbReference type="ChEBI" id="CHEBI:17509"/>
        <dbReference type="ChEBI" id="CHEBI:43474"/>
        <dbReference type="ChEBI" id="CHEBI:58533"/>
        <dbReference type="EC" id="2.4.2.28"/>
    </reaction>
    <physiologicalReaction direction="left-to-right" evidence="10">
        <dbReference type="Rhea" id="RHEA:11853"/>
    </physiologicalReaction>
</comment>
<comment type="similarity">
    <text evidence="3 11">Belongs to the purine nucleoside phosphorylase YfiH/LACC1 family.</text>
</comment>
<keyword evidence="13" id="KW-1185">Reference proteome</keyword>
<evidence type="ECO:0000256" key="3">
    <source>
        <dbReference type="ARBA" id="ARBA00007353"/>
    </source>
</evidence>
<keyword evidence="5" id="KW-0479">Metal-binding</keyword>
<dbReference type="EMBL" id="AP028127">
    <property type="protein sequence ID" value="BEH90582.1"/>
    <property type="molecule type" value="Genomic_DNA"/>
</dbReference>
<dbReference type="Pfam" id="PF02578">
    <property type="entry name" value="Cu-oxidase_4"/>
    <property type="match status" value="1"/>
</dbReference>